<name>A0ABW2H409_9ACTN</name>
<proteinExistence type="predicted"/>
<reference evidence="4" key="1">
    <citation type="journal article" date="2019" name="Int. J. Syst. Evol. Microbiol.">
        <title>The Global Catalogue of Microorganisms (GCM) 10K type strain sequencing project: providing services to taxonomists for standard genome sequencing and annotation.</title>
        <authorList>
            <consortium name="The Broad Institute Genomics Platform"/>
            <consortium name="The Broad Institute Genome Sequencing Center for Infectious Disease"/>
            <person name="Wu L."/>
            <person name="Ma J."/>
        </authorList>
    </citation>
    <scope>NUCLEOTIDE SEQUENCE [LARGE SCALE GENOMIC DNA]</scope>
    <source>
        <strain evidence="4">CGMCC 1.9106</strain>
    </source>
</reference>
<accession>A0ABW2H409</accession>
<dbReference type="InterPro" id="IPR009003">
    <property type="entry name" value="Peptidase_S1_PA"/>
</dbReference>
<feature type="region of interest" description="Disordered" evidence="1">
    <location>
        <begin position="80"/>
        <end position="111"/>
    </location>
</feature>
<evidence type="ECO:0000256" key="1">
    <source>
        <dbReference type="SAM" id="MobiDB-lite"/>
    </source>
</evidence>
<comment type="caution">
    <text evidence="3">The sequence shown here is derived from an EMBL/GenBank/DDBJ whole genome shotgun (WGS) entry which is preliminary data.</text>
</comment>
<dbReference type="Proteomes" id="UP001596392">
    <property type="component" value="Unassembled WGS sequence"/>
</dbReference>
<gene>
    <name evidence="3" type="ORF">ACFQO7_24955</name>
</gene>
<evidence type="ECO:0000256" key="2">
    <source>
        <dbReference type="SAM" id="Phobius"/>
    </source>
</evidence>
<dbReference type="Gene3D" id="2.40.10.120">
    <property type="match status" value="1"/>
</dbReference>
<feature type="transmembrane region" description="Helical" evidence="2">
    <location>
        <begin position="135"/>
        <end position="155"/>
    </location>
</feature>
<evidence type="ECO:0000313" key="3">
    <source>
        <dbReference type="EMBL" id="MFC7245737.1"/>
    </source>
</evidence>
<feature type="region of interest" description="Disordered" evidence="1">
    <location>
        <begin position="1"/>
        <end position="67"/>
    </location>
</feature>
<feature type="compositionally biased region" description="Pro residues" evidence="1">
    <location>
        <begin position="56"/>
        <end position="67"/>
    </location>
</feature>
<feature type="compositionally biased region" description="Pro residues" evidence="1">
    <location>
        <begin position="80"/>
        <end position="107"/>
    </location>
</feature>
<keyword evidence="2" id="KW-1133">Transmembrane helix</keyword>
<protein>
    <submittedName>
        <fullName evidence="3">Trypsin-like peptidase domain-containing protein</fullName>
    </submittedName>
</protein>
<keyword evidence="2" id="KW-0812">Transmembrane</keyword>
<dbReference type="PANTHER" id="PTHR43019">
    <property type="entry name" value="SERINE ENDOPROTEASE DEGS"/>
    <property type="match status" value="1"/>
</dbReference>
<dbReference type="RefSeq" id="WP_376808639.1">
    <property type="nucleotide sequence ID" value="NZ_JBHTAC010000029.1"/>
</dbReference>
<dbReference type="SUPFAM" id="SSF50494">
    <property type="entry name" value="Trypsin-like serine proteases"/>
    <property type="match status" value="1"/>
</dbReference>
<dbReference type="PANTHER" id="PTHR43019:SF23">
    <property type="entry name" value="PROTEASE DO-LIKE 5, CHLOROPLASTIC"/>
    <property type="match status" value="1"/>
</dbReference>
<evidence type="ECO:0000313" key="4">
    <source>
        <dbReference type="Proteomes" id="UP001596392"/>
    </source>
</evidence>
<keyword evidence="4" id="KW-1185">Reference proteome</keyword>
<dbReference type="PRINTS" id="PR00834">
    <property type="entry name" value="PROTEASES2C"/>
</dbReference>
<sequence length="391" mass="40225">MSTGPQPDTSPGAVPQGVPAPHAGAPIPAQHMPPQPAVPQHPAPPQPVPAHLIPAQPGPAGVPGPYPPVPAGPYPPVPAGHLPGPFPPAAPPQQPWPPQVPPQPVPMAHPLVPHPASAVPVPPAARPSGGGWRRVLRFNTVLAVLLAVLIGMVAWQNVRIGELSTALDSADRRLTELQQKDGGRLTDAESRLGALEKEVGGAFNVEKLAAAVLPSVFRVEAGPFTGTAFAVGPKASDGGTNLFTNFHVVESVYKDGGRTVKITRDGQRFDAKIVRVNKLRDVAQLHTTAKFTGLTVAKTPAKPGQQIIAVGAPLGLTDTVTSGVISAIRESGYEEGPMVQFDAAINPGNSGGPVINGQQEVVGITVAGYLNAEGLGLAIPIADACKLFTVC</sequence>
<dbReference type="Pfam" id="PF13365">
    <property type="entry name" value="Trypsin_2"/>
    <property type="match status" value="1"/>
</dbReference>
<keyword evidence="2" id="KW-0472">Membrane</keyword>
<organism evidence="3 4">
    <name type="scientific">Catellatospora aurea</name>
    <dbReference type="NCBI Taxonomy" id="1337874"/>
    <lineage>
        <taxon>Bacteria</taxon>
        <taxon>Bacillati</taxon>
        <taxon>Actinomycetota</taxon>
        <taxon>Actinomycetes</taxon>
        <taxon>Micromonosporales</taxon>
        <taxon>Micromonosporaceae</taxon>
        <taxon>Catellatospora</taxon>
    </lineage>
</organism>
<dbReference type="EMBL" id="JBHTAC010000029">
    <property type="protein sequence ID" value="MFC7245737.1"/>
    <property type="molecule type" value="Genomic_DNA"/>
</dbReference>
<feature type="compositionally biased region" description="Pro residues" evidence="1">
    <location>
        <begin position="31"/>
        <end position="48"/>
    </location>
</feature>
<dbReference type="InterPro" id="IPR001940">
    <property type="entry name" value="Peptidase_S1C"/>
</dbReference>